<proteinExistence type="predicted"/>
<dbReference type="Gene3D" id="3.20.20.80">
    <property type="entry name" value="Glycosidases"/>
    <property type="match status" value="1"/>
</dbReference>
<name>A0A0G0DX66_9BACT</name>
<dbReference type="Proteomes" id="UP000034127">
    <property type="component" value="Unassembled WGS sequence"/>
</dbReference>
<sequence length="614" mass="70912">MSKLKTQIYISKVKSYILSNLIDLKYKFEICDLRFEIKKLLLGLLFFILILPVNAVESANNIFGIHLAQPQLEAIREASDLVNSNGGKWGYVTLVIQENDRDVSKWQSVFDSLRELHLIPIIRIATSAEGENWRRPEKKDADQWINFLNSLNWVVKNRYIILFNEPNHGSEWGGEVDEKSFAEVIFEFAKKFKEKNSDYFIMMAGFDASAPSWVPGMEDEETFLRRISNFQFPISKQTSNNQQPTSKTVFDYIDGWASHSYPNPGFSGSPLGRGRGSVRTYEWELDLLKDMGVSKNLPVFITETGWKRSKSYGLGVMGYLDESSVAENLKTTYTQVWQHDERVKAVTPFVLDYQTDPFLEFSWKLPSAKASEEQGFYQQYYTVQSISKVKGEPGQIEKGKISFDLPRELVAQSKYNFRVTLKNQGQGVWDRDDSYELKVMNDELRDSVLVSEIKDIKPGEEKIIDFSLKTIDEKEKKETKFSIIKNGKNILESKSWAFKVLPLPDLNVKVRFWPYGNAWGDDFEIQIFDIDDKLVFKKKGVKITNGEGIIKNVQNIALDELYRVVILKPGYLPRQNFIVFKSQDNTAEFKRMLPFDLNSDGKFDFKDLLKPFGR</sequence>
<organism evidence="1 2">
    <name type="scientific">Candidatus Roizmanbacteria bacterium GW2011_GWC2_35_12</name>
    <dbReference type="NCBI Taxonomy" id="1618485"/>
    <lineage>
        <taxon>Bacteria</taxon>
        <taxon>Candidatus Roizmaniibacteriota</taxon>
    </lineage>
</organism>
<evidence type="ECO:0008006" key="3">
    <source>
        <dbReference type="Google" id="ProtNLM"/>
    </source>
</evidence>
<gene>
    <name evidence="1" type="ORF">UR63_C0011G0003</name>
</gene>
<dbReference type="EMBL" id="LBPX01000011">
    <property type="protein sequence ID" value="KKP67600.1"/>
    <property type="molecule type" value="Genomic_DNA"/>
</dbReference>
<dbReference type="InterPro" id="IPR017853">
    <property type="entry name" value="GH"/>
</dbReference>
<dbReference type="AlphaFoldDB" id="A0A0G0DX66"/>
<accession>A0A0G0DX66</accession>
<evidence type="ECO:0000313" key="1">
    <source>
        <dbReference type="EMBL" id="KKP67600.1"/>
    </source>
</evidence>
<evidence type="ECO:0000313" key="2">
    <source>
        <dbReference type="Proteomes" id="UP000034127"/>
    </source>
</evidence>
<dbReference type="SUPFAM" id="SSF51445">
    <property type="entry name" value="(Trans)glycosidases"/>
    <property type="match status" value="1"/>
</dbReference>
<reference evidence="1 2" key="1">
    <citation type="journal article" date="2015" name="Nature">
        <title>rRNA introns, odd ribosomes, and small enigmatic genomes across a large radiation of phyla.</title>
        <authorList>
            <person name="Brown C.T."/>
            <person name="Hug L.A."/>
            <person name="Thomas B.C."/>
            <person name="Sharon I."/>
            <person name="Castelle C.J."/>
            <person name="Singh A."/>
            <person name="Wilkins M.J."/>
            <person name="Williams K.H."/>
            <person name="Banfield J.F."/>
        </authorList>
    </citation>
    <scope>NUCLEOTIDE SEQUENCE [LARGE SCALE GENOMIC DNA]</scope>
</reference>
<comment type="caution">
    <text evidence="1">The sequence shown here is derived from an EMBL/GenBank/DDBJ whole genome shotgun (WGS) entry which is preliminary data.</text>
</comment>
<protein>
    <recommendedName>
        <fullName evidence="3">EF-hand domain-containing protein</fullName>
    </recommendedName>
</protein>